<organism evidence="1 2">
    <name type="scientific">Elysia crispata</name>
    <name type="common">lettuce slug</name>
    <dbReference type="NCBI Taxonomy" id="231223"/>
    <lineage>
        <taxon>Eukaryota</taxon>
        <taxon>Metazoa</taxon>
        <taxon>Spiralia</taxon>
        <taxon>Lophotrochozoa</taxon>
        <taxon>Mollusca</taxon>
        <taxon>Gastropoda</taxon>
        <taxon>Heterobranchia</taxon>
        <taxon>Euthyneura</taxon>
        <taxon>Panpulmonata</taxon>
        <taxon>Sacoglossa</taxon>
        <taxon>Placobranchoidea</taxon>
        <taxon>Plakobranchidae</taxon>
        <taxon>Elysia</taxon>
    </lineage>
</organism>
<name>A0AAE1DKJ5_9GAST</name>
<accession>A0AAE1DKJ5</accession>
<dbReference type="Proteomes" id="UP001283361">
    <property type="component" value="Unassembled WGS sequence"/>
</dbReference>
<dbReference type="AlphaFoldDB" id="A0AAE1DKJ5"/>
<protein>
    <submittedName>
        <fullName evidence="1">Uncharacterized protein</fullName>
    </submittedName>
</protein>
<comment type="caution">
    <text evidence="1">The sequence shown here is derived from an EMBL/GenBank/DDBJ whole genome shotgun (WGS) entry which is preliminary data.</text>
</comment>
<proteinExistence type="predicted"/>
<sequence>MLLNKKRLWVTAQTGGIHFQRVHNDNKTWATHRSVATLVTTLSLIHPCTQLSPISTVIRFSTIDSPLHRVLFTTEEFSFGKLVLLLPLRNSPPVPTPCEGMNINAWYENQKNLQ</sequence>
<evidence type="ECO:0000313" key="2">
    <source>
        <dbReference type="Proteomes" id="UP001283361"/>
    </source>
</evidence>
<gene>
    <name evidence="1" type="ORF">RRG08_025871</name>
</gene>
<reference evidence="1" key="1">
    <citation type="journal article" date="2023" name="G3 (Bethesda)">
        <title>A reference genome for the long-term kleptoplast-retaining sea slug Elysia crispata morphotype clarki.</title>
        <authorList>
            <person name="Eastman K.E."/>
            <person name="Pendleton A.L."/>
            <person name="Shaikh M.A."/>
            <person name="Suttiyut T."/>
            <person name="Ogas R."/>
            <person name="Tomko P."/>
            <person name="Gavelis G."/>
            <person name="Widhalm J.R."/>
            <person name="Wisecaver J.H."/>
        </authorList>
    </citation>
    <scope>NUCLEOTIDE SEQUENCE</scope>
    <source>
        <strain evidence="1">ECLA1</strain>
    </source>
</reference>
<keyword evidence="2" id="KW-1185">Reference proteome</keyword>
<evidence type="ECO:0000313" key="1">
    <source>
        <dbReference type="EMBL" id="KAK3773205.1"/>
    </source>
</evidence>
<dbReference type="EMBL" id="JAWDGP010003555">
    <property type="protein sequence ID" value="KAK3773205.1"/>
    <property type="molecule type" value="Genomic_DNA"/>
</dbReference>